<dbReference type="InterPro" id="IPR037171">
    <property type="entry name" value="NagB/RpiA_transferase-like"/>
</dbReference>
<evidence type="ECO:0000313" key="8">
    <source>
        <dbReference type="Proteomes" id="UP000217182"/>
    </source>
</evidence>
<dbReference type="InterPro" id="IPR012318">
    <property type="entry name" value="HTH_CRP"/>
</dbReference>
<feature type="domain" description="HTH crp-type" evidence="6">
    <location>
        <begin position="19"/>
        <end position="52"/>
    </location>
</feature>
<evidence type="ECO:0000313" key="7">
    <source>
        <dbReference type="EMBL" id="ATA20626.1"/>
    </source>
</evidence>
<evidence type="ECO:0000256" key="4">
    <source>
        <dbReference type="ARBA" id="ARBA00023163"/>
    </source>
</evidence>
<dbReference type="RefSeq" id="WP_095847211.1">
    <property type="nucleotide sequence ID" value="NZ_CAMKXY010000003.1"/>
</dbReference>
<dbReference type="EMBL" id="CP014136">
    <property type="protein sequence ID" value="ATA20626.1"/>
    <property type="molecule type" value="Genomic_DNA"/>
</dbReference>
<dbReference type="Proteomes" id="UP000217182">
    <property type="component" value="Chromosome"/>
</dbReference>
<sequence length="319" mass="35472">MESNNDLRLLIKVAQMYYEQDLTQAQIAKSLGIYRTTISRMLKKIRDQGIVTIAINYQYHETLQLEQRLKQRYGLKEAIVSPVGAEQSPQEKLDSIGLLCANFLNNIIEDRDVIGFSWGSALAATVEHMADGCGKKSAICVPMVGGPSGKLESRYHVNTIVYSAAVKMRAESKLIDFPAILEQKLIRDGIMESQHYRTIAEYWDRLDIAVFGIGSPNITGQSTWRAFYGNDAIAHFNSAAVAGDICSRFYDAAGKRIDTYLSEKTINITLDKIKRANYAIGVAHSYEKLSGIIGALRGGYINCLVTTKETAEKLLTINE</sequence>
<dbReference type="Pfam" id="PF13545">
    <property type="entry name" value="HTH_Crp_2"/>
    <property type="match status" value="1"/>
</dbReference>
<dbReference type="InterPro" id="IPR007324">
    <property type="entry name" value="Sugar-bd_dom_put"/>
</dbReference>
<dbReference type="KEGG" id="gqu:AWC35_15455"/>
<dbReference type="Gene3D" id="3.40.50.1360">
    <property type="match status" value="1"/>
</dbReference>
<keyword evidence="2" id="KW-0805">Transcription regulation</keyword>
<feature type="domain" description="Sugar-binding" evidence="5">
    <location>
        <begin position="59"/>
        <end position="315"/>
    </location>
</feature>
<evidence type="ECO:0000256" key="2">
    <source>
        <dbReference type="ARBA" id="ARBA00023015"/>
    </source>
</evidence>
<keyword evidence="8" id="KW-1185">Reference proteome</keyword>
<protein>
    <submittedName>
        <fullName evidence="7">Cro/Cl family transcriptional regulator</fullName>
    </submittedName>
</protein>
<dbReference type="Pfam" id="PF04198">
    <property type="entry name" value="Sugar-bind"/>
    <property type="match status" value="1"/>
</dbReference>
<dbReference type="SUPFAM" id="SSF46785">
    <property type="entry name" value="Winged helix' DNA-binding domain"/>
    <property type="match status" value="1"/>
</dbReference>
<comment type="similarity">
    <text evidence="1">Belongs to the SorC transcriptional regulatory family.</text>
</comment>
<keyword evidence="4" id="KW-0804">Transcription</keyword>
<dbReference type="Gene3D" id="1.10.10.60">
    <property type="entry name" value="Homeodomain-like"/>
    <property type="match status" value="1"/>
</dbReference>
<name>A0A250B3I1_9GAMM</name>
<evidence type="ECO:0000256" key="3">
    <source>
        <dbReference type="ARBA" id="ARBA00023125"/>
    </source>
</evidence>
<dbReference type="GO" id="GO:0006355">
    <property type="term" value="P:regulation of DNA-templated transcription"/>
    <property type="evidence" value="ECO:0007669"/>
    <property type="project" value="InterPro"/>
</dbReference>
<organism evidence="7 8">
    <name type="scientific">Gibbsiella quercinecans</name>
    <dbReference type="NCBI Taxonomy" id="929813"/>
    <lineage>
        <taxon>Bacteria</taxon>
        <taxon>Pseudomonadati</taxon>
        <taxon>Pseudomonadota</taxon>
        <taxon>Gammaproteobacteria</taxon>
        <taxon>Enterobacterales</taxon>
        <taxon>Yersiniaceae</taxon>
        <taxon>Gibbsiella</taxon>
    </lineage>
</organism>
<keyword evidence="3" id="KW-0238">DNA-binding</keyword>
<accession>A0A250B3I1</accession>
<evidence type="ECO:0000259" key="5">
    <source>
        <dbReference type="Pfam" id="PF04198"/>
    </source>
</evidence>
<dbReference type="PANTHER" id="PTHR34294">
    <property type="entry name" value="TRANSCRIPTIONAL REGULATOR-RELATED"/>
    <property type="match status" value="1"/>
</dbReference>
<dbReference type="InterPro" id="IPR051054">
    <property type="entry name" value="SorC_transcr_regulators"/>
</dbReference>
<dbReference type="SUPFAM" id="SSF100950">
    <property type="entry name" value="NagB/RpiA/CoA transferase-like"/>
    <property type="match status" value="1"/>
</dbReference>
<proteinExistence type="inferred from homology"/>
<dbReference type="GO" id="GO:0003677">
    <property type="term" value="F:DNA binding"/>
    <property type="evidence" value="ECO:0007669"/>
    <property type="project" value="UniProtKB-KW"/>
</dbReference>
<dbReference type="PANTHER" id="PTHR34294:SF1">
    <property type="entry name" value="TRANSCRIPTIONAL REGULATOR LSRR"/>
    <property type="match status" value="1"/>
</dbReference>
<dbReference type="OrthoDB" id="9808171at2"/>
<dbReference type="InterPro" id="IPR036390">
    <property type="entry name" value="WH_DNA-bd_sf"/>
</dbReference>
<evidence type="ECO:0000259" key="6">
    <source>
        <dbReference type="Pfam" id="PF13545"/>
    </source>
</evidence>
<dbReference type="GO" id="GO:0030246">
    <property type="term" value="F:carbohydrate binding"/>
    <property type="evidence" value="ECO:0007669"/>
    <property type="project" value="InterPro"/>
</dbReference>
<dbReference type="AlphaFoldDB" id="A0A250B3I1"/>
<evidence type="ECO:0000256" key="1">
    <source>
        <dbReference type="ARBA" id="ARBA00010466"/>
    </source>
</evidence>
<reference evidence="7 8" key="1">
    <citation type="submission" date="2016-01" db="EMBL/GenBank/DDBJ databases">
        <authorList>
            <person name="Oliw E.H."/>
        </authorList>
    </citation>
    <scope>NUCLEOTIDE SEQUENCE [LARGE SCALE GENOMIC DNA]</scope>
    <source>
        <strain evidence="7 8">FRB97</strain>
    </source>
</reference>
<gene>
    <name evidence="7" type="ORF">AWC35_15455</name>
</gene>